<evidence type="ECO:0000259" key="4">
    <source>
        <dbReference type="PROSITE" id="PS51194"/>
    </source>
</evidence>
<dbReference type="Pfam" id="PF00271">
    <property type="entry name" value="Helicase_C"/>
    <property type="match status" value="1"/>
</dbReference>
<name>A0A0R3TJQ8_RODNA</name>
<dbReference type="InterPro" id="IPR011990">
    <property type="entry name" value="TPR-like_helical_dom_sf"/>
</dbReference>
<reference evidence="5 6" key="2">
    <citation type="submission" date="2018-11" db="EMBL/GenBank/DDBJ databases">
        <authorList>
            <consortium name="Pathogen Informatics"/>
        </authorList>
    </citation>
    <scope>NUCLEOTIDE SEQUENCE [LARGE SCALE GENOMIC DNA]</scope>
</reference>
<dbReference type="InterPro" id="IPR038718">
    <property type="entry name" value="SNF2-like_sf"/>
</dbReference>
<dbReference type="GO" id="GO:0016787">
    <property type="term" value="F:hydrolase activity"/>
    <property type="evidence" value="ECO:0007669"/>
    <property type="project" value="UniProtKB-KW"/>
</dbReference>
<evidence type="ECO:0000313" key="5">
    <source>
        <dbReference type="EMBL" id="VDO03198.1"/>
    </source>
</evidence>
<dbReference type="WBParaSite" id="HNAJ_0000734201-mRNA-1">
    <property type="protein sequence ID" value="HNAJ_0000734201-mRNA-1"/>
    <property type="gene ID" value="HNAJ_0000734201"/>
</dbReference>
<dbReference type="Proteomes" id="UP000278807">
    <property type="component" value="Unassembled WGS sequence"/>
</dbReference>
<evidence type="ECO:0000313" key="7">
    <source>
        <dbReference type="WBParaSite" id="HNAJ_0000734201-mRNA-1"/>
    </source>
</evidence>
<dbReference type="GO" id="GO:0015616">
    <property type="term" value="F:DNA translocase activity"/>
    <property type="evidence" value="ECO:0007669"/>
    <property type="project" value="TreeGrafter"/>
</dbReference>
<feature type="domain" description="Helicase ATP-binding" evidence="3">
    <location>
        <begin position="391"/>
        <end position="583"/>
    </location>
</feature>
<dbReference type="Gene3D" id="3.40.50.10810">
    <property type="entry name" value="Tandem AAA-ATPase domain"/>
    <property type="match status" value="1"/>
</dbReference>
<evidence type="ECO:0000313" key="6">
    <source>
        <dbReference type="Proteomes" id="UP000278807"/>
    </source>
</evidence>
<dbReference type="PROSITE" id="PS51194">
    <property type="entry name" value="HELICASE_CTER"/>
    <property type="match status" value="1"/>
</dbReference>
<evidence type="ECO:0000256" key="1">
    <source>
        <dbReference type="ARBA" id="ARBA00022801"/>
    </source>
</evidence>
<dbReference type="Gene3D" id="1.25.40.10">
    <property type="entry name" value="Tetratricopeptide repeat domain"/>
    <property type="match status" value="1"/>
</dbReference>
<dbReference type="SUPFAM" id="SSF52540">
    <property type="entry name" value="P-loop containing nucleoside triphosphate hydrolases"/>
    <property type="match status" value="2"/>
</dbReference>
<dbReference type="EMBL" id="UZAE01012036">
    <property type="protein sequence ID" value="VDO03198.1"/>
    <property type="molecule type" value="Genomic_DNA"/>
</dbReference>
<feature type="compositionally biased region" description="Basic and acidic residues" evidence="2">
    <location>
        <begin position="1220"/>
        <end position="1229"/>
    </location>
</feature>
<dbReference type="PROSITE" id="PS51192">
    <property type="entry name" value="HELICASE_ATP_BIND_1"/>
    <property type="match status" value="1"/>
</dbReference>
<organism evidence="7">
    <name type="scientific">Rodentolepis nana</name>
    <name type="common">Dwarf tapeworm</name>
    <name type="synonym">Hymenolepis nana</name>
    <dbReference type="NCBI Taxonomy" id="102285"/>
    <lineage>
        <taxon>Eukaryota</taxon>
        <taxon>Metazoa</taxon>
        <taxon>Spiralia</taxon>
        <taxon>Lophotrochozoa</taxon>
        <taxon>Platyhelminthes</taxon>
        <taxon>Cestoda</taxon>
        <taxon>Eucestoda</taxon>
        <taxon>Cyclophyllidea</taxon>
        <taxon>Hymenolepididae</taxon>
        <taxon>Rodentolepis</taxon>
    </lineage>
</organism>
<keyword evidence="1" id="KW-0378">Hydrolase</keyword>
<feature type="region of interest" description="Disordered" evidence="2">
    <location>
        <begin position="1317"/>
        <end position="1370"/>
    </location>
</feature>
<dbReference type="SMART" id="SM00028">
    <property type="entry name" value="TPR"/>
    <property type="match status" value="4"/>
</dbReference>
<keyword evidence="6" id="KW-1185">Reference proteome</keyword>
<sequence length="1370" mass="154299">MSASPDKENRLASASDRLEQEARSLFEIGDFHASLKTLQRAYKINPTGRLERRIERLLNVINSTKHSDIDSLIKKTTDLSLQEKAQSDERLTVESLLTEARILFEQGNTEGSLAKVRKAYAIDPNSKTLRKLKRLEEVLEDERKLALENFSSTKLKEGRESGVAEPKSSEIPVSLCAVQKAFFQENTVPHEVAASENAETEAQQHIKQARTLMEEGRLEECLDELVCAYSIDSNPKTARKIERIQAMITCSSSSPQQSSPKPSTLVPSGEFASEESARLEKQARVFFQNKDYHGTLDLLLKANELCPSEKLKRRIGRLRELMAEEEKRKHHEDESEDDVDALIRGAANLSIAEEKFSPGDNMTKVSDGFYLPTGLYERLYPYQRDGVAWLWNLHKTSPGGVLADDMGLGKTLQTIAFLTGFFLCDDEGCAKRKKPRTAIILAPVSVMQTWQSEFEKWSPSLRLYTYYEMTKKARQRALNNFQCRGGILLTSYNMFTSGAEDIASHQNVESTGWLSSNRERYYKQTFAYDYVILDEAHRIKNPSAKISQAVRLLDCKHRLLLTGTAIQNNLRELWSLFDFTHAGRLLGGQQTFMLQYGKPILRSRERDASNAERLHGNLMAESLNKMIAPFILRRTKQDTLSDNQQMPQKNELVVWLYLSNLQETIYRSFLKLEHVKSLLFGNTTRSPLVELTILKKLCDHPRLLSTEQCANLGLDVSKTLPGSEIQVPSFKTLLEESGKIGFTVQLLEQFQIESLETGKPAHRTLIFSQSLRLLDMTEAAILEVNRVPSRPRDLPKHKILRLDGRLKKLQERNEILSRFAEDLSYTVMLLTTQVGGVGLTITTADRVVILDPSWNPSIDAQAVDRVYRIGQRSNVIVYRLITCATVEEKIYRRQVFKSSIIRQTMDRAAADRKSNTDHADPYRYFTRQELVELFTLDENPRFSKTQRQLAKIHCSARRKTYSELESHLQFILSMTDLVFDISDHDLLFTQVESSADDSDPSMTMTDADVRFAESQLRLGEAAISLEAAKDFAASKRLQEQAHATIKPNYNRPAGEIFAPSKADSQKPMFNAPGLGKGFVKASELLMSSQSSTIPTSSSQTFTKIDSSRISSETSTRTASSLPPSHNMRHGNSLPVKKEKENSDCIASSCFPAQHAKFEDVSLARGLQTSEREDSESLSQIHSVGNVSGVSDETKKHHTSSTPLVQGFSPEESSRSLSIRSDTKNDSRTSEFDALEAEKLKDVSRLSDVINSSSLLESDVGNEDEFVRSFAVPSEKSNLETADLIAFDLTRTIDDEELDQSRPLKSLRKSLAMSGIYLGGGESQDNIDEKEDVIEDSYDGDSNSGDQEKNEGEDILADSVEIIEDSYEEYE</sequence>
<gene>
    <name evidence="5" type="ORF">HNAJ_LOCUS7338</name>
</gene>
<evidence type="ECO:0000256" key="2">
    <source>
        <dbReference type="SAM" id="MobiDB-lite"/>
    </source>
</evidence>
<dbReference type="InterPro" id="IPR019734">
    <property type="entry name" value="TPR_rpt"/>
</dbReference>
<dbReference type="InterPro" id="IPR001650">
    <property type="entry name" value="Helicase_C-like"/>
</dbReference>
<evidence type="ECO:0000259" key="3">
    <source>
        <dbReference type="PROSITE" id="PS51192"/>
    </source>
</evidence>
<accession>A0A0R3TJQ8</accession>
<feature type="compositionally biased region" description="Low complexity" evidence="2">
    <location>
        <begin position="1089"/>
        <end position="1120"/>
    </location>
</feature>
<feature type="compositionally biased region" description="Acidic residues" evidence="2">
    <location>
        <begin position="1324"/>
        <end position="1338"/>
    </location>
</feature>
<protein>
    <submittedName>
        <fullName evidence="7">DNA excision repair protein ERCC-6-like</fullName>
    </submittedName>
</protein>
<dbReference type="InterPro" id="IPR027417">
    <property type="entry name" value="P-loop_NTPase"/>
</dbReference>
<feature type="domain" description="Helicase C-terminal" evidence="4">
    <location>
        <begin position="746"/>
        <end position="916"/>
    </location>
</feature>
<dbReference type="PANTHER" id="PTHR45629:SF7">
    <property type="entry name" value="DNA EXCISION REPAIR PROTEIN ERCC-6-RELATED"/>
    <property type="match status" value="1"/>
</dbReference>
<dbReference type="SMART" id="SM00490">
    <property type="entry name" value="HELICc"/>
    <property type="match status" value="1"/>
</dbReference>
<dbReference type="CDD" id="cd18793">
    <property type="entry name" value="SF2_C_SNF"/>
    <property type="match status" value="1"/>
</dbReference>
<reference evidence="7" key="1">
    <citation type="submission" date="2016-04" db="UniProtKB">
        <authorList>
            <consortium name="WormBaseParasite"/>
        </authorList>
    </citation>
    <scope>IDENTIFICATION</scope>
</reference>
<dbReference type="GO" id="GO:0005524">
    <property type="term" value="F:ATP binding"/>
    <property type="evidence" value="ECO:0007669"/>
    <property type="project" value="InterPro"/>
</dbReference>
<dbReference type="SMART" id="SM00487">
    <property type="entry name" value="DEXDc"/>
    <property type="match status" value="1"/>
</dbReference>
<feature type="compositionally biased region" description="Acidic residues" evidence="2">
    <location>
        <begin position="1352"/>
        <end position="1370"/>
    </location>
</feature>
<dbReference type="PANTHER" id="PTHR45629">
    <property type="entry name" value="SNF2/RAD54 FAMILY MEMBER"/>
    <property type="match status" value="1"/>
</dbReference>
<dbReference type="InterPro" id="IPR049730">
    <property type="entry name" value="SNF2/RAD54-like_C"/>
</dbReference>
<dbReference type="OrthoDB" id="413460at2759"/>
<dbReference type="InterPro" id="IPR050496">
    <property type="entry name" value="SNF2_RAD54_helicase_repair"/>
</dbReference>
<proteinExistence type="predicted"/>
<dbReference type="Gene3D" id="3.40.50.300">
    <property type="entry name" value="P-loop containing nucleotide triphosphate hydrolases"/>
    <property type="match status" value="1"/>
</dbReference>
<dbReference type="Pfam" id="PF00176">
    <property type="entry name" value="SNF2-rel_dom"/>
    <property type="match status" value="1"/>
</dbReference>
<feature type="region of interest" description="Disordered" evidence="2">
    <location>
        <begin position="1089"/>
        <end position="1138"/>
    </location>
</feature>
<feature type="region of interest" description="Disordered" evidence="2">
    <location>
        <begin position="1168"/>
        <end position="1229"/>
    </location>
</feature>
<dbReference type="InterPro" id="IPR014001">
    <property type="entry name" value="Helicase_ATP-bd"/>
</dbReference>
<dbReference type="STRING" id="102285.A0A0R3TJQ8"/>
<dbReference type="InterPro" id="IPR000330">
    <property type="entry name" value="SNF2_N"/>
</dbReference>
<feature type="compositionally biased region" description="Polar residues" evidence="2">
    <location>
        <begin position="1176"/>
        <end position="1190"/>
    </location>
</feature>
<dbReference type="SUPFAM" id="SSF48452">
    <property type="entry name" value="TPR-like"/>
    <property type="match status" value="1"/>
</dbReference>